<keyword evidence="2" id="KW-1185">Reference proteome</keyword>
<evidence type="ECO:0000313" key="1">
    <source>
        <dbReference type="EMBL" id="KAK3358432.1"/>
    </source>
</evidence>
<sequence>MFIGLQPIQQSAVQVAPLVDAADDAAEDVERHLKLVAGAVRLLGNGPAAAVSVLHQVQQLQPVVSVLQRGPVVPHVGPGEAAAQEVPELGLQGRQAVGLGGAGELVDEALDERGIPGRVVHLFDELGLADGDGDGKRRRHDLDTVFVFAVVVIGRDVADDQADDSRRGRGRVDVLLVQVAHCTHGRLAELDQQLIPACRAQSSIPDDQHDNQEVEEICVICGVVQWTTVLDRTTLRRAIHGVWRLVSWDIC</sequence>
<gene>
    <name evidence="1" type="ORF">B0T24DRAFT_644315</name>
</gene>
<evidence type="ECO:0000313" key="2">
    <source>
        <dbReference type="Proteomes" id="UP001287356"/>
    </source>
</evidence>
<dbReference type="AlphaFoldDB" id="A0AAE0JRL5"/>
<reference evidence="1" key="2">
    <citation type="submission" date="2023-06" db="EMBL/GenBank/DDBJ databases">
        <authorList>
            <consortium name="Lawrence Berkeley National Laboratory"/>
            <person name="Haridas S."/>
            <person name="Hensen N."/>
            <person name="Bonometti L."/>
            <person name="Westerberg I."/>
            <person name="Brannstrom I.O."/>
            <person name="Guillou S."/>
            <person name="Cros-Aarteil S."/>
            <person name="Calhoun S."/>
            <person name="Kuo A."/>
            <person name="Mondo S."/>
            <person name="Pangilinan J."/>
            <person name="Riley R."/>
            <person name="Labutti K."/>
            <person name="Andreopoulos B."/>
            <person name="Lipzen A."/>
            <person name="Chen C."/>
            <person name="Yanf M."/>
            <person name="Daum C."/>
            <person name="Ng V."/>
            <person name="Clum A."/>
            <person name="Steindorff A."/>
            <person name="Ohm R."/>
            <person name="Martin F."/>
            <person name="Silar P."/>
            <person name="Natvig D."/>
            <person name="Lalanne C."/>
            <person name="Gautier V."/>
            <person name="Ament-Velasquez S.L."/>
            <person name="Kruys A."/>
            <person name="Hutchinson M.I."/>
            <person name="Powell A.J."/>
            <person name="Barry K."/>
            <person name="Miller A.N."/>
            <person name="Grigoriev I.V."/>
            <person name="Debuchy R."/>
            <person name="Gladieux P."/>
            <person name="Thoren M.H."/>
            <person name="Johannesson H."/>
        </authorList>
    </citation>
    <scope>NUCLEOTIDE SEQUENCE</scope>
    <source>
        <strain evidence="1">CBS 958.72</strain>
    </source>
</reference>
<comment type="caution">
    <text evidence="1">The sequence shown here is derived from an EMBL/GenBank/DDBJ whole genome shotgun (WGS) entry which is preliminary data.</text>
</comment>
<protein>
    <submittedName>
        <fullName evidence="1">Uncharacterized protein</fullName>
    </submittedName>
</protein>
<dbReference type="EMBL" id="JAULSN010000016">
    <property type="protein sequence ID" value="KAK3358432.1"/>
    <property type="molecule type" value="Genomic_DNA"/>
</dbReference>
<organism evidence="1 2">
    <name type="scientific">Lasiosphaeria ovina</name>
    <dbReference type="NCBI Taxonomy" id="92902"/>
    <lineage>
        <taxon>Eukaryota</taxon>
        <taxon>Fungi</taxon>
        <taxon>Dikarya</taxon>
        <taxon>Ascomycota</taxon>
        <taxon>Pezizomycotina</taxon>
        <taxon>Sordariomycetes</taxon>
        <taxon>Sordariomycetidae</taxon>
        <taxon>Sordariales</taxon>
        <taxon>Lasiosphaeriaceae</taxon>
        <taxon>Lasiosphaeria</taxon>
    </lineage>
</organism>
<accession>A0AAE0JRL5</accession>
<dbReference type="Proteomes" id="UP001287356">
    <property type="component" value="Unassembled WGS sequence"/>
</dbReference>
<reference evidence="1" key="1">
    <citation type="journal article" date="2023" name="Mol. Phylogenet. Evol.">
        <title>Genome-scale phylogeny and comparative genomics of the fungal order Sordariales.</title>
        <authorList>
            <person name="Hensen N."/>
            <person name="Bonometti L."/>
            <person name="Westerberg I."/>
            <person name="Brannstrom I.O."/>
            <person name="Guillou S."/>
            <person name="Cros-Aarteil S."/>
            <person name="Calhoun S."/>
            <person name="Haridas S."/>
            <person name="Kuo A."/>
            <person name="Mondo S."/>
            <person name="Pangilinan J."/>
            <person name="Riley R."/>
            <person name="LaButti K."/>
            <person name="Andreopoulos B."/>
            <person name="Lipzen A."/>
            <person name="Chen C."/>
            <person name="Yan M."/>
            <person name="Daum C."/>
            <person name="Ng V."/>
            <person name="Clum A."/>
            <person name="Steindorff A."/>
            <person name="Ohm R.A."/>
            <person name="Martin F."/>
            <person name="Silar P."/>
            <person name="Natvig D.O."/>
            <person name="Lalanne C."/>
            <person name="Gautier V."/>
            <person name="Ament-Velasquez S.L."/>
            <person name="Kruys A."/>
            <person name="Hutchinson M.I."/>
            <person name="Powell A.J."/>
            <person name="Barry K."/>
            <person name="Miller A.N."/>
            <person name="Grigoriev I.V."/>
            <person name="Debuchy R."/>
            <person name="Gladieux P."/>
            <person name="Hiltunen Thoren M."/>
            <person name="Johannesson H."/>
        </authorList>
    </citation>
    <scope>NUCLEOTIDE SEQUENCE</scope>
    <source>
        <strain evidence="1">CBS 958.72</strain>
    </source>
</reference>
<proteinExistence type="predicted"/>
<name>A0AAE0JRL5_9PEZI</name>